<dbReference type="Proteomes" id="UP000647416">
    <property type="component" value="Unassembled WGS sequence"/>
</dbReference>
<dbReference type="InterPro" id="IPR013378">
    <property type="entry name" value="InlB-like_B-rpt"/>
</dbReference>
<dbReference type="Gene3D" id="2.60.40.10">
    <property type="entry name" value="Immunoglobulins"/>
    <property type="match status" value="1"/>
</dbReference>
<name>A0A926FE25_9FIRM</name>
<comment type="caution">
    <text evidence="5">The sequence shown here is derived from an EMBL/GenBank/DDBJ whole genome shotgun (WGS) entry which is preliminary data.</text>
</comment>
<evidence type="ECO:0000313" key="5">
    <source>
        <dbReference type="EMBL" id="MBC8596560.1"/>
    </source>
</evidence>
<dbReference type="NCBIfam" id="TIGR02543">
    <property type="entry name" value="List_Bact_rpt"/>
    <property type="match status" value="1"/>
</dbReference>
<dbReference type="PANTHER" id="PTHR43308:SF5">
    <property type="entry name" value="S-LAYER PROTEIN _ PEPTIDOGLYCAN ENDO-BETA-N-ACETYLGLUCOSAMINIDASE"/>
    <property type="match status" value="1"/>
</dbReference>
<feature type="signal peptide" evidence="3">
    <location>
        <begin position="1"/>
        <end position="25"/>
    </location>
</feature>
<protein>
    <submittedName>
        <fullName evidence="5">S-layer homology domain-containing protein</fullName>
    </submittedName>
</protein>
<dbReference type="RefSeq" id="WP_262432025.1">
    <property type="nucleotide sequence ID" value="NZ_JACRTE010000006.1"/>
</dbReference>
<feature type="domain" description="SLH" evidence="4">
    <location>
        <begin position="2111"/>
        <end position="2167"/>
    </location>
</feature>
<reference evidence="5" key="1">
    <citation type="submission" date="2020-08" db="EMBL/GenBank/DDBJ databases">
        <title>Genome public.</title>
        <authorList>
            <person name="Liu C."/>
            <person name="Sun Q."/>
        </authorList>
    </citation>
    <scope>NUCLEOTIDE SEQUENCE</scope>
    <source>
        <strain evidence="5">NSJ-50</strain>
    </source>
</reference>
<keyword evidence="3" id="KW-0732">Signal</keyword>
<dbReference type="Pfam" id="PF00395">
    <property type="entry name" value="SLH"/>
    <property type="match status" value="3"/>
</dbReference>
<feature type="domain" description="SLH" evidence="4">
    <location>
        <begin position="1984"/>
        <end position="2043"/>
    </location>
</feature>
<dbReference type="InterPro" id="IPR013783">
    <property type="entry name" value="Ig-like_fold"/>
</dbReference>
<accession>A0A926FE25</accession>
<dbReference type="InterPro" id="IPR001119">
    <property type="entry name" value="SLH_dom"/>
</dbReference>
<keyword evidence="2" id="KW-0677">Repeat</keyword>
<feature type="chain" id="PRO_5037825068" evidence="3">
    <location>
        <begin position="26"/>
        <end position="2167"/>
    </location>
</feature>
<keyword evidence="6" id="KW-1185">Reference proteome</keyword>
<dbReference type="Pfam" id="PF09479">
    <property type="entry name" value="Flg_new"/>
    <property type="match status" value="1"/>
</dbReference>
<proteinExistence type="predicted"/>
<dbReference type="EMBL" id="JACRTE010000006">
    <property type="protein sequence ID" value="MBC8596560.1"/>
    <property type="molecule type" value="Genomic_DNA"/>
</dbReference>
<dbReference type="Gene3D" id="2.60.40.4270">
    <property type="entry name" value="Listeria-Bacteroides repeat domain"/>
    <property type="match status" value="1"/>
</dbReference>
<dbReference type="GO" id="GO:0030313">
    <property type="term" value="C:cell envelope"/>
    <property type="evidence" value="ECO:0007669"/>
    <property type="project" value="UniProtKB-SubCell"/>
</dbReference>
<evidence type="ECO:0000256" key="3">
    <source>
        <dbReference type="SAM" id="SignalP"/>
    </source>
</evidence>
<gene>
    <name evidence="5" type="ORF">H8706_06715</name>
</gene>
<dbReference type="InterPro" id="IPR042229">
    <property type="entry name" value="Listeria/Bacterioides_rpt_sf"/>
</dbReference>
<evidence type="ECO:0000256" key="1">
    <source>
        <dbReference type="ARBA" id="ARBA00004196"/>
    </source>
</evidence>
<dbReference type="InterPro" id="IPR051465">
    <property type="entry name" value="Cell_Envelope_Struct_Comp"/>
</dbReference>
<evidence type="ECO:0000259" key="4">
    <source>
        <dbReference type="PROSITE" id="PS51272"/>
    </source>
</evidence>
<feature type="domain" description="SLH" evidence="4">
    <location>
        <begin position="2044"/>
        <end position="2107"/>
    </location>
</feature>
<sequence length="2167" mass="236895">MFKRFISAILTITLMLTLVPPALVSADQDDILEISNQYIKVIVNSKNGGYVISTLEGDILKKSDNNAFITHRGENFDTSFTSFKIGSDEYVFGNKYGIFGNGTSDVVTEKSPDGEAIVSKWSADGIAIEQKISLVNNGTSEQLGTAMITYNVKNNSGSAKEIKSRILIDNRLGEKDYGYYEVPRQKLGAGYEYFEFEKTWDSSADPSVTMPSDYFVRDNPYSSNIVAYGVNSVFTEQKPYKMTFAHWANLASTVFDYTPDTTLNFTNSANDKKIADSASALYYDLKTLAPNEEKSFSTYYGVTANLKNKENKIIINSTAPSKLEFKDGTNTVYQGSDGIDNVVRINVNLTNPSFNGKDYKHIAVVAYALGFETQRQTDGGNWIVYDNADPVYSDVLDFKSGENRVTYFDFKFEPKNRAQLGSFVIKIFDMDEGVNELGSYAEEYCLGSSENHIILPGRDASIPAITLGNIAPEIIYNNDTRYITVTGNGISFFKTGLLNKIELRGDNGINYPVPIENITFEQGADPKSMSIMLEGYMEPGRYQLHFIWNTNTGEEALNGVPADFTSDGMYVLLSSDIKYSNAYYGVVTVQRGDNNKYNVIAYKNEAEFERADISEEKLLFALRGDIQKDRTAENFYRLTGKDKDVNINHILNYHGSDFTVEEKSNGTVEILMDGKITTVGANTTVRNGTAVFRLNGGTEYIIPEYDTDGNVVKNGAIEKSNQDFIELKWDNAFDVLTTVGGFLIDMKYGVLGKILDDEDGNKKSDIISFGGSLDLGFMTPGGAAAMRQNTASGARWTTEPVEIQYDDNDDGYTFGLTFDEENGEFKSQVKEKDVEPANSDINRAEIGAEIHDVLYGGKNPGYLGINMNAHVTLPQIVKFLPDNIEGELSVNTIGKKYVVGVDASVETAAVKMALSLVVRSSPSGAPIPDKMYFSIGGFEPGLNIDNLGVVWITGGGGGFDKLYETIYGKDGIPPLTLLMHVEFDITKILTGNADLELSLRSLKVSFDDLSLKMYKRAKFIDGGEIAVGWYPNFNLNLSAGVNFLDIMSGRFTITAAAGGDDGDFVEFVLSVALGLPKYIPIVGGMELASAELGGGSKKVWGSVELLSLIKVGFTYYWGGSIEFTHGNPSGSQNFATLSALDGESVKRTKALFNESIKPVKIGTDPSTGEEQFASVGGNLSYCAGSVAVLDFDERLKNINNTGIRLSSLENGKTEIITNAERNKHIVSFGERSDYILSVSRTDGKDIVQNDIKKSLTVTKNGENYDLRYYTAPPHNADDSTKTVALKNANVNVSGNVLYIAVPKADVSDNFVLSFSDNTAYDTAAIKVSPVSSLNAHTASLNGNVLNVSWDGENIGENAKIIVSATDGTDENSIVLNTSEIFAKDKNASITLPGKMPSGNYKVKITLSDEDICYDTYDAGNISVTNANAPTAPKSVSMENCGDDKLKITVDTEDDNFDGYLVEIFENGKLYNTGLYFDKNDEIIVGGRYSVPVIGEDKKPTGESVDAGYTPGNTYTAKVRLCKIYDPDKNSDGDEIYHSSAYVNSQSVELRKSTPPRISLKYIGGNIRISSDVPVSGELYINSEKIDGIDFDTEKSAVHTIAAALPDGEYTAEFHAVDSDGDHAVLKDTINIDTEPPKILLASPQNGSTFDGNTDAVTVTATADADAVYTFKINDEEVSPRESNIFENGLLKCTLPIKNAKNLAKINIEITATDLSGNKTVKNIDLTNKNISSVRSVKIESDTPIENGRISLGENESANLKIFGILPDGGKIDITNLMQTTLDIASGTSAELADAKITAKSAGQALIRAKFDLGGNEFLYDGVVADVTDKALIYTALDELIKTAEETQNDVYTQSSWDDLQKALTSAKQVRETQGITQTDIDSASTALSNALANLKKPSGASNGDGVPYYTVSFNSNGGSSVSGRKVKRGLTVNAPENPAKDGFTFDGWYSDKNLTVPYNFNESVTKSFTLYAKWIENGGKTEDWNNPFTDVSENDWFFKNVEYAFKNGLFNGTTDTTFEPNSDLTRAMLVTVLWRADGKPKTDFDIPFTDIDNKEYYAEALRWAVSKGIVKGISDNLFAPNDSITREQTAAILFRYAQYKGTAPSGAWAIRLDYADTDKISDYAVEAVMYCKLKGIMMGDENNFFSPQNNTTRAETSAVLQRYLETK</sequence>
<dbReference type="PANTHER" id="PTHR43308">
    <property type="entry name" value="OUTER MEMBRANE PROTEIN ALPHA-RELATED"/>
    <property type="match status" value="1"/>
</dbReference>
<evidence type="ECO:0000256" key="2">
    <source>
        <dbReference type="ARBA" id="ARBA00022737"/>
    </source>
</evidence>
<dbReference type="PROSITE" id="PS51272">
    <property type="entry name" value="SLH"/>
    <property type="match status" value="3"/>
</dbReference>
<evidence type="ECO:0000313" key="6">
    <source>
        <dbReference type="Proteomes" id="UP000647416"/>
    </source>
</evidence>
<organism evidence="5 6">
    <name type="scientific">Qingrenia yutianensis</name>
    <dbReference type="NCBI Taxonomy" id="2763676"/>
    <lineage>
        <taxon>Bacteria</taxon>
        <taxon>Bacillati</taxon>
        <taxon>Bacillota</taxon>
        <taxon>Clostridia</taxon>
        <taxon>Eubacteriales</taxon>
        <taxon>Oscillospiraceae</taxon>
        <taxon>Qingrenia</taxon>
    </lineage>
</organism>
<dbReference type="Gene3D" id="1.20.1270.90">
    <property type="entry name" value="AF1782-like"/>
    <property type="match status" value="1"/>
</dbReference>
<comment type="subcellular location">
    <subcellularLocation>
        <location evidence="1">Cell envelope</location>
    </subcellularLocation>
</comment>